<dbReference type="InterPro" id="IPR013520">
    <property type="entry name" value="Ribonucl_H"/>
</dbReference>
<dbReference type="CDD" id="cd06127">
    <property type="entry name" value="DEDDh"/>
    <property type="match status" value="1"/>
</dbReference>
<accession>A0A1T4LN37</accession>
<dbReference type="RefSeq" id="WP_051529473.1">
    <property type="nucleotide sequence ID" value="NZ_FUXK01000004.1"/>
</dbReference>
<dbReference type="Gene3D" id="1.10.10.160">
    <property type="match status" value="1"/>
</dbReference>
<keyword evidence="3 12" id="KW-0378">Hydrolase</keyword>
<dbReference type="InterPro" id="IPR000212">
    <property type="entry name" value="DNA_helicase_UvrD/REP"/>
</dbReference>
<dbReference type="eggNOG" id="COG0210">
    <property type="taxonomic scope" value="Bacteria"/>
</dbReference>
<evidence type="ECO:0000256" key="10">
    <source>
        <dbReference type="ARBA" id="ARBA00034923"/>
    </source>
</evidence>
<dbReference type="InterPro" id="IPR014017">
    <property type="entry name" value="DNA_helicase_UvrD-like_C"/>
</dbReference>
<dbReference type="GO" id="GO:0016887">
    <property type="term" value="F:ATP hydrolysis activity"/>
    <property type="evidence" value="ECO:0007669"/>
    <property type="project" value="RHEA"/>
</dbReference>
<keyword evidence="7" id="KW-0413">Isomerase</keyword>
<sequence length="914" mass="104345">MLVLSMFYAIFVPMSNAFIPDASQELVLNLTEGFHLVLAPPGCGKTQLLAERLKKACEAGVPFSEMLCLTFTNRAARSMQERALPMLSQTDEAPFMGNVHRFCSHFLFEKGLISAATSVVSDDDLLSILCGFTGEDENAVAANPHRKSMYMEVMFLEHLLFQIETKQPKALRLHPDCLNREDIMALRALCKAAQQEFTPATLLDIYAHTDVYSEYTFDAGTQVLVGRLLQKMRLAWQYRRYKKENLLIDFEDILLLAYENRDLLPRYSWIQVDEVQDLNPLQLAIIDALTADDAAQKPCVLYLGDPQQSIFSFMGAKLSTLEFLRQRCAGQVHTLSYNHRSPKYLLDVFNAYATQQLHISPELLPTTQFNPPTTGDELLCMPSTTFDEAYRDVAQQAATWLQRFPQERTAIIVNANADANGVSRALHEIRVPHFKISGDDLFNQPAMKLLFAHLTVMNDALNFLAWSRIVQGTQVFQTPTSARNFVQACSQRALLLPDLLRNDDATYVQRFVHTYENEVITIFDTETTGLDILHDDIVQIAAVQIKQGEIVPGSQFCVYIETHRTIPEMLGDVVNPMIEARRHQPLVAREKALQMFMDYAQGTTLLGHNADYDVHILTANLQRDLPHYTDLSLLDNYFDTLLLAKLLRPGLRQYKLKHLLEVLHLAGENSHLADADVAATRELTRYCYRKALEIVPQQQQFLAQERVMARRRTLRNNYQPLWKHTQAQLWLQGKAAVTLSQALREAYELCLQMELFQPVEYFQTVVRYVEQALQKENEQQSLAVQLSAHCMALNTLKETDLCSKGVVDEPVFVTTLHKAKGLEFENVLVFDVVEGRYPNYYHQHNPAQVAEDARKFYVAITRSRKRLIIHHRTVRIDSRGQRHEIAPSRFIVPLAPWLHFLPLPPDSSAENGFF</sequence>
<keyword evidence="5 12" id="KW-0067">ATP-binding</keyword>
<dbReference type="GO" id="GO:0004527">
    <property type="term" value="F:exonuclease activity"/>
    <property type="evidence" value="ECO:0007669"/>
    <property type="project" value="UniProtKB-ARBA"/>
</dbReference>
<dbReference type="SUPFAM" id="SSF52540">
    <property type="entry name" value="P-loop containing nucleoside triphosphate hydrolases"/>
    <property type="match status" value="1"/>
</dbReference>
<dbReference type="PANTHER" id="PTHR11070">
    <property type="entry name" value="UVRD / RECB / PCRA DNA HELICASE FAMILY MEMBER"/>
    <property type="match status" value="1"/>
</dbReference>
<protein>
    <recommendedName>
        <fullName evidence="9">DNA 3'-5' helicase</fullName>
        <ecNumber evidence="9">5.6.2.4</ecNumber>
    </recommendedName>
    <alternativeName>
        <fullName evidence="10">DNA 3'-5' helicase II</fullName>
    </alternativeName>
</protein>
<dbReference type="InterPro" id="IPR027417">
    <property type="entry name" value="P-loop_NTPase"/>
</dbReference>
<proteinExistence type="inferred from homology"/>
<dbReference type="InterPro" id="IPR036397">
    <property type="entry name" value="RNaseH_sf"/>
</dbReference>
<gene>
    <name evidence="15" type="ORF">SAMN02745202_00456</name>
</gene>
<evidence type="ECO:0000256" key="7">
    <source>
        <dbReference type="ARBA" id="ARBA00023235"/>
    </source>
</evidence>
<comment type="catalytic activity">
    <reaction evidence="11">
        <text>ATP + H2O = ADP + phosphate + H(+)</text>
        <dbReference type="Rhea" id="RHEA:13065"/>
        <dbReference type="ChEBI" id="CHEBI:15377"/>
        <dbReference type="ChEBI" id="CHEBI:15378"/>
        <dbReference type="ChEBI" id="CHEBI:30616"/>
        <dbReference type="ChEBI" id="CHEBI:43474"/>
        <dbReference type="ChEBI" id="CHEBI:456216"/>
        <dbReference type="EC" id="5.6.2.4"/>
    </reaction>
</comment>
<evidence type="ECO:0000259" key="14">
    <source>
        <dbReference type="PROSITE" id="PS51198"/>
    </source>
</evidence>
<keyword evidence="4 12" id="KW-0347">Helicase</keyword>
<dbReference type="Gene3D" id="1.10.486.10">
    <property type="entry name" value="PCRA, domain 4"/>
    <property type="match status" value="1"/>
</dbReference>
<dbReference type="GO" id="GO:0005524">
    <property type="term" value="F:ATP binding"/>
    <property type="evidence" value="ECO:0007669"/>
    <property type="project" value="UniProtKB-UniRule"/>
</dbReference>
<name>A0A1T4LN37_9BACT</name>
<feature type="domain" description="UvrD-like helicase ATP-binding" evidence="14">
    <location>
        <begin position="18"/>
        <end position="342"/>
    </location>
</feature>
<evidence type="ECO:0000256" key="3">
    <source>
        <dbReference type="ARBA" id="ARBA00022801"/>
    </source>
</evidence>
<dbReference type="Pfam" id="PF13361">
    <property type="entry name" value="UvrD_C"/>
    <property type="match status" value="1"/>
</dbReference>
<dbReference type="Gene3D" id="3.30.420.10">
    <property type="entry name" value="Ribonuclease H-like superfamily/Ribonuclease H"/>
    <property type="match status" value="1"/>
</dbReference>
<dbReference type="InterPro" id="IPR013986">
    <property type="entry name" value="DExx_box_DNA_helicase_dom_sf"/>
</dbReference>
<dbReference type="EMBL" id="FUXK01000004">
    <property type="protein sequence ID" value="SJZ55938.1"/>
    <property type="molecule type" value="Genomic_DNA"/>
</dbReference>
<dbReference type="SMART" id="SM00479">
    <property type="entry name" value="EXOIII"/>
    <property type="match status" value="1"/>
</dbReference>
<keyword evidence="2 12" id="KW-0547">Nucleotide-binding</keyword>
<dbReference type="STRING" id="28136.SAMN02745202_00456"/>
<keyword evidence="6" id="KW-0238">DNA-binding</keyword>
<dbReference type="InterPro" id="IPR014016">
    <property type="entry name" value="UvrD-like_ATP-bd"/>
</dbReference>
<evidence type="ECO:0000256" key="8">
    <source>
        <dbReference type="ARBA" id="ARBA00034617"/>
    </source>
</evidence>
<dbReference type="PROSITE" id="PS51198">
    <property type="entry name" value="UVRD_HELICASE_ATP_BIND"/>
    <property type="match status" value="1"/>
</dbReference>
<evidence type="ECO:0000313" key="15">
    <source>
        <dbReference type="EMBL" id="SJZ55938.1"/>
    </source>
</evidence>
<dbReference type="Proteomes" id="UP000190065">
    <property type="component" value="Unassembled WGS sequence"/>
</dbReference>
<evidence type="ECO:0000256" key="9">
    <source>
        <dbReference type="ARBA" id="ARBA00034808"/>
    </source>
</evidence>
<dbReference type="EC" id="5.6.2.4" evidence="9"/>
<evidence type="ECO:0000256" key="12">
    <source>
        <dbReference type="PROSITE-ProRule" id="PRU00560"/>
    </source>
</evidence>
<dbReference type="Pfam" id="PF00580">
    <property type="entry name" value="UvrD-helicase"/>
    <property type="match status" value="1"/>
</dbReference>
<evidence type="ECO:0000256" key="2">
    <source>
        <dbReference type="ARBA" id="ARBA00022741"/>
    </source>
</evidence>
<dbReference type="GO" id="GO:0043138">
    <property type="term" value="F:3'-5' DNA helicase activity"/>
    <property type="evidence" value="ECO:0007669"/>
    <property type="project" value="UniProtKB-EC"/>
</dbReference>
<dbReference type="AlphaFoldDB" id="A0A1T4LN37"/>
<evidence type="ECO:0000313" key="16">
    <source>
        <dbReference type="Proteomes" id="UP000190065"/>
    </source>
</evidence>
<reference evidence="15 16" key="1">
    <citation type="submission" date="2017-02" db="EMBL/GenBank/DDBJ databases">
        <authorList>
            <person name="Peterson S.W."/>
        </authorList>
    </citation>
    <scope>NUCLEOTIDE SEQUENCE [LARGE SCALE GENOMIC DNA]</scope>
    <source>
        <strain evidence="15 16">ATCC 43324</strain>
    </source>
</reference>
<evidence type="ECO:0000256" key="6">
    <source>
        <dbReference type="ARBA" id="ARBA00023125"/>
    </source>
</evidence>
<keyword evidence="13" id="KW-0732">Signal</keyword>
<evidence type="ECO:0000256" key="4">
    <source>
        <dbReference type="ARBA" id="ARBA00022806"/>
    </source>
</evidence>
<evidence type="ECO:0000256" key="11">
    <source>
        <dbReference type="ARBA" id="ARBA00048988"/>
    </source>
</evidence>
<dbReference type="Gene3D" id="3.40.50.300">
    <property type="entry name" value="P-loop containing nucleotide triphosphate hydrolases"/>
    <property type="match status" value="4"/>
</dbReference>
<feature type="binding site" evidence="12">
    <location>
        <begin position="39"/>
        <end position="46"/>
    </location>
    <ligand>
        <name>ATP</name>
        <dbReference type="ChEBI" id="CHEBI:30616"/>
    </ligand>
</feature>
<dbReference type="Pfam" id="PF00929">
    <property type="entry name" value="RNase_T"/>
    <property type="match status" value="1"/>
</dbReference>
<comment type="catalytic activity">
    <reaction evidence="8">
        <text>Couples ATP hydrolysis with the unwinding of duplex DNA by translocating in the 3'-5' direction.</text>
        <dbReference type="EC" id="5.6.2.4"/>
    </reaction>
</comment>
<dbReference type="SUPFAM" id="SSF53098">
    <property type="entry name" value="Ribonuclease H-like"/>
    <property type="match status" value="1"/>
</dbReference>
<evidence type="ECO:0000256" key="5">
    <source>
        <dbReference type="ARBA" id="ARBA00022840"/>
    </source>
</evidence>
<feature type="signal peptide" evidence="13">
    <location>
        <begin position="1"/>
        <end position="17"/>
    </location>
</feature>
<feature type="chain" id="PRO_5010569956" description="DNA 3'-5' helicase" evidence="13">
    <location>
        <begin position="18"/>
        <end position="914"/>
    </location>
</feature>
<evidence type="ECO:0000256" key="1">
    <source>
        <dbReference type="ARBA" id="ARBA00009922"/>
    </source>
</evidence>
<evidence type="ECO:0000256" key="13">
    <source>
        <dbReference type="SAM" id="SignalP"/>
    </source>
</evidence>
<dbReference type="GO" id="GO:0003677">
    <property type="term" value="F:DNA binding"/>
    <property type="evidence" value="ECO:0007669"/>
    <property type="project" value="UniProtKB-KW"/>
</dbReference>
<organism evidence="15 16">
    <name type="scientific">Segatella oulorum</name>
    <dbReference type="NCBI Taxonomy" id="28136"/>
    <lineage>
        <taxon>Bacteria</taxon>
        <taxon>Pseudomonadati</taxon>
        <taxon>Bacteroidota</taxon>
        <taxon>Bacteroidia</taxon>
        <taxon>Bacteroidales</taxon>
        <taxon>Prevotellaceae</taxon>
        <taxon>Segatella</taxon>
    </lineage>
</organism>
<dbReference type="PANTHER" id="PTHR11070:SF2">
    <property type="entry name" value="ATP-DEPENDENT DNA HELICASE SRS2"/>
    <property type="match status" value="1"/>
</dbReference>
<dbReference type="InterPro" id="IPR012337">
    <property type="entry name" value="RNaseH-like_sf"/>
</dbReference>
<comment type="similarity">
    <text evidence="1">Belongs to the helicase family. UvrD subfamily.</text>
</comment>
<dbReference type="GO" id="GO:0000725">
    <property type="term" value="P:recombinational repair"/>
    <property type="evidence" value="ECO:0007669"/>
    <property type="project" value="TreeGrafter"/>
</dbReference>